<comment type="caution">
    <text evidence="4">The sequence shown here is derived from an EMBL/GenBank/DDBJ whole genome shotgun (WGS) entry which is preliminary data.</text>
</comment>
<reference evidence="4 5" key="2">
    <citation type="journal article" date="2014" name="PLoS Genet.">
        <title>Phylogenetically driven sequencing of extremely halophilic archaea reveals strategies for static and dynamic osmo-response.</title>
        <authorList>
            <person name="Becker E.A."/>
            <person name="Seitzer P.M."/>
            <person name="Tritt A."/>
            <person name="Larsen D."/>
            <person name="Krusor M."/>
            <person name="Yao A.I."/>
            <person name="Wu D."/>
            <person name="Madern D."/>
            <person name="Eisen J.A."/>
            <person name="Darling A.E."/>
            <person name="Facciotti M.T."/>
        </authorList>
    </citation>
    <scope>NUCLEOTIDE SEQUENCE [LARGE SCALE GENOMIC DNA]</scope>
    <source>
        <strain evidence="5">ATCC 29605 / DSM 3757 / JCM 8879 / NBRC 14742 / NCIMB 2012 / VKM B-1768 / DS2</strain>
    </source>
</reference>
<dbReference type="SUPFAM" id="SSF55347">
    <property type="entry name" value="Glyceraldehyde-3-phosphate dehydrogenase-like, C-terminal domain"/>
    <property type="match status" value="1"/>
</dbReference>
<dbReference type="AlphaFoldDB" id="A0A384KCT4"/>
<feature type="domain" description="Gfo/Idh/MocA-like oxidoreductase N-terminal" evidence="2">
    <location>
        <begin position="19"/>
        <end position="133"/>
    </location>
</feature>
<dbReference type="PANTHER" id="PTHR43377:SF1">
    <property type="entry name" value="BILIVERDIN REDUCTASE A"/>
    <property type="match status" value="1"/>
</dbReference>
<evidence type="ECO:0000259" key="3">
    <source>
        <dbReference type="Pfam" id="PF22725"/>
    </source>
</evidence>
<protein>
    <submittedName>
        <fullName evidence="4">Oxidoreductase</fullName>
    </submittedName>
</protein>
<evidence type="ECO:0000313" key="4">
    <source>
        <dbReference type="EMBL" id="ELY32105.1"/>
    </source>
</evidence>
<dbReference type="SUPFAM" id="SSF51735">
    <property type="entry name" value="NAD(P)-binding Rossmann-fold domains"/>
    <property type="match status" value="1"/>
</dbReference>
<evidence type="ECO:0000259" key="2">
    <source>
        <dbReference type="Pfam" id="PF01408"/>
    </source>
</evidence>
<accession>A0A384KCT4</accession>
<feature type="region of interest" description="Disordered" evidence="1">
    <location>
        <begin position="327"/>
        <end position="361"/>
    </location>
</feature>
<feature type="compositionally biased region" description="Low complexity" evidence="1">
    <location>
        <begin position="335"/>
        <end position="354"/>
    </location>
</feature>
<organism evidence="4 5">
    <name type="scientific">Haloferax volcanii (strain ATCC 29605 / DSM 3757 / JCM 8879 / NBRC 14742 / NCIMB 2012 / VKM B-1768 / DS2)</name>
    <name type="common">Halobacterium volcanii</name>
    <dbReference type="NCBI Taxonomy" id="309800"/>
    <lineage>
        <taxon>Archaea</taxon>
        <taxon>Methanobacteriati</taxon>
        <taxon>Methanobacteriota</taxon>
        <taxon>Stenosarchaea group</taxon>
        <taxon>Halobacteria</taxon>
        <taxon>Halobacteriales</taxon>
        <taxon>Haloferacaceae</taxon>
        <taxon>Haloferax</taxon>
    </lineage>
</organism>
<dbReference type="InterPro" id="IPR051450">
    <property type="entry name" value="Gfo/Idh/MocA_Oxidoreductases"/>
</dbReference>
<reference evidence="5" key="1">
    <citation type="submission" date="2012-11" db="EMBL/GenBank/DDBJ databases">
        <authorList>
            <person name="Becker E.A."/>
            <person name="Seitzer P."/>
            <person name="Tritt A."/>
            <person name="Larsen D."/>
            <person name="Yao A."/>
            <person name="Wu D."/>
            <person name="Darling A."/>
            <person name="Eisen J.A."/>
            <person name="Facciotti M.T."/>
        </authorList>
    </citation>
    <scope>NUCLEOTIDE SEQUENCE [LARGE SCALE GENOMIC DNA]</scope>
    <source>
        <strain evidence="5">ATCC 29605 / DSM 3757 / JCM 8879 / NBRC 14742 / NCIMB 2012 / VKM B-1768 / DS2</strain>
    </source>
</reference>
<feature type="domain" description="GFO/IDH/MocA-like oxidoreductase" evidence="3">
    <location>
        <begin position="165"/>
        <end position="236"/>
    </location>
</feature>
<dbReference type="InterPro" id="IPR000683">
    <property type="entry name" value="Gfo/Idh/MocA-like_OxRdtase_N"/>
</dbReference>
<dbReference type="OrthoDB" id="25239at2157"/>
<gene>
    <name evidence="4" type="ORF">C498_09771</name>
</gene>
<proteinExistence type="predicted"/>
<dbReference type="Gene3D" id="3.30.360.10">
    <property type="entry name" value="Dihydrodipicolinate Reductase, domain 2"/>
    <property type="match status" value="1"/>
</dbReference>
<evidence type="ECO:0000256" key="1">
    <source>
        <dbReference type="SAM" id="MobiDB-lite"/>
    </source>
</evidence>
<evidence type="ECO:0000313" key="5">
    <source>
        <dbReference type="Proteomes" id="UP000011532"/>
    </source>
</evidence>
<dbReference type="GeneID" id="8923822"/>
<name>A0A384KCT4_HALVD</name>
<dbReference type="Pfam" id="PF22725">
    <property type="entry name" value="GFO_IDH_MocA_C3"/>
    <property type="match status" value="1"/>
</dbReference>
<dbReference type="RefSeq" id="WP_004043139.1">
    <property type="nucleotide sequence ID" value="NC_013966.1"/>
</dbReference>
<dbReference type="Proteomes" id="UP000011532">
    <property type="component" value="Unassembled WGS sequence"/>
</dbReference>
<dbReference type="EMBL" id="AOHU01000052">
    <property type="protein sequence ID" value="ELY32105.1"/>
    <property type="molecule type" value="Genomic_DNA"/>
</dbReference>
<dbReference type="Pfam" id="PF01408">
    <property type="entry name" value="GFO_IDH_MocA"/>
    <property type="match status" value="1"/>
</dbReference>
<dbReference type="PANTHER" id="PTHR43377">
    <property type="entry name" value="BILIVERDIN REDUCTASE A"/>
    <property type="match status" value="1"/>
</dbReference>
<dbReference type="InterPro" id="IPR055170">
    <property type="entry name" value="GFO_IDH_MocA-like_dom"/>
</dbReference>
<sequence length="361" mass="38750">MSRDPAGLRADGGRERPVRAGVVGVGSMGTNHARVYAELRGVELVGVADADADRAAEVAADFGTDAYGIEELLDRVDVVTVAVPTPYHASVARQCIDAGVHALVEKPFVDDLGVGAELAALAEDRGVVLQVGHIERFNPVVRALPDLLDGVEPIAITANRLGPPLNREMGDGVVMDLMIHDIDVVLSLVDAEVDRVAATATPDEQYATAQVTFDNGVIASLTASRLTQQKTRTLDITARDRLIRVDYLNQSVQIFRQSRPDYLRDNGGVRYRHEVVMEQPMISTGEPLKRELQAFVDAATDGGPVLVSPADGLRAIDLARRIEADAESTVRSVETAETAENAETAEATENAETTEPSEGRR</sequence>
<dbReference type="Gene3D" id="3.40.50.720">
    <property type="entry name" value="NAD(P)-binding Rossmann-like Domain"/>
    <property type="match status" value="1"/>
</dbReference>
<dbReference type="InterPro" id="IPR036291">
    <property type="entry name" value="NAD(P)-bd_dom_sf"/>
</dbReference>
<dbReference type="GO" id="GO:0000166">
    <property type="term" value="F:nucleotide binding"/>
    <property type="evidence" value="ECO:0007669"/>
    <property type="project" value="InterPro"/>
</dbReference>